<dbReference type="InterPro" id="IPR019775">
    <property type="entry name" value="WD40_repeat_CS"/>
</dbReference>
<dbReference type="Gene3D" id="2.130.10.10">
    <property type="entry name" value="YVTN repeat-like/Quinoprotein amine dehydrogenase"/>
    <property type="match status" value="1"/>
</dbReference>
<evidence type="ECO:0000256" key="2">
    <source>
        <dbReference type="ARBA" id="ARBA00022737"/>
    </source>
</evidence>
<dbReference type="PANTHER" id="PTHR44324">
    <property type="entry name" value="WD40 REPEAT DOMAIN 95"/>
    <property type="match status" value="1"/>
</dbReference>
<evidence type="ECO:0000256" key="3">
    <source>
        <dbReference type="PROSITE-ProRule" id="PRU00221"/>
    </source>
</evidence>
<protein>
    <submittedName>
        <fullName evidence="5">WD repeat-containing protein on Y chromosome-like</fullName>
    </submittedName>
</protein>
<dbReference type="SUPFAM" id="SSF50978">
    <property type="entry name" value="WD40 repeat-like"/>
    <property type="match status" value="1"/>
</dbReference>
<dbReference type="KEGG" id="apln:108734409"/>
<dbReference type="OrthoDB" id="691673at2759"/>
<sequence length="611" mass="71405">MQTGNHLHSVEAVCLFKEIDKTEEDKITRDQFIDYLVNVLNPTKSKNVQLVFKNRFSPPHVQEEPIQKIVPIQSEDYFCYCIVSKFGGVGVYDVNLSFLSSYRITFTRDDLKVKVTEEKIRRNRWVTDCIYLSNVSILALANSTRTITLYDAARLKHYLIWMITNIPNVIQCLHYSYNSEYSTLLMGDEYGQIYLLKFINVSKGLLRKKHTDKPNVFFWQAIQEQKEYVLVSKLVESHDAEVRRIFYCDENLSVASCSRDPKKSVIMQHVSSKWKPYIFKMKKGVNCFILHRTKRILITGSTDGIVAVWDIFNTKRPTSVFSFNGAILDLVLLNNFNMLLTYTQKGKLELWDTDMECSVQTLRIKFPKNKRWGDTVKYFDNNLIFFYEKGRTGHLRDQFTDSAWVPNMYLGTKNLKGVNTFENWRNSITWNPSHIYVINSNYVANIHLKYPEKDDFNLPVLHPPPLHNSVLIPLDWKICTNITTPLHQLTSNETDKEQVYDVEKVFDHSAFTLDRPSDINWRLSQLDNDELVSNVPDEIRSAVFLNLKLQDLRDIRITPQLLKSENEYVRNTLEKISTMLENASRRDKILYEDSDTRSCSRSSTNSLIEFL</sequence>
<dbReference type="PANTHER" id="PTHR44324:SF3">
    <property type="entry name" value="WD REPEAT-CONTAINING PROTEIN 49-LIKE"/>
    <property type="match status" value="1"/>
</dbReference>
<keyword evidence="1 3" id="KW-0853">WD repeat</keyword>
<gene>
    <name evidence="5" type="primary">LOC108734409</name>
</gene>
<accession>A0A1W4WBV8</accession>
<dbReference type="GeneID" id="108734409"/>
<evidence type="ECO:0000256" key="1">
    <source>
        <dbReference type="ARBA" id="ARBA00022574"/>
    </source>
</evidence>
<evidence type="ECO:0000313" key="4">
    <source>
        <dbReference type="Proteomes" id="UP000192223"/>
    </source>
</evidence>
<feature type="repeat" description="WD" evidence="3">
    <location>
        <begin position="278"/>
        <end position="319"/>
    </location>
</feature>
<dbReference type="PROSITE" id="PS50082">
    <property type="entry name" value="WD_REPEATS_2"/>
    <property type="match status" value="1"/>
</dbReference>
<reference evidence="5" key="1">
    <citation type="submission" date="2025-08" db="UniProtKB">
        <authorList>
            <consortium name="RefSeq"/>
        </authorList>
    </citation>
    <scope>IDENTIFICATION</scope>
    <source>
        <tissue evidence="5">Entire body</tissue>
    </source>
</reference>
<proteinExistence type="predicted"/>
<organism evidence="4 5">
    <name type="scientific">Agrilus planipennis</name>
    <name type="common">Emerald ash borer</name>
    <name type="synonym">Agrilus marcopoli</name>
    <dbReference type="NCBI Taxonomy" id="224129"/>
    <lineage>
        <taxon>Eukaryota</taxon>
        <taxon>Metazoa</taxon>
        <taxon>Ecdysozoa</taxon>
        <taxon>Arthropoda</taxon>
        <taxon>Hexapoda</taxon>
        <taxon>Insecta</taxon>
        <taxon>Pterygota</taxon>
        <taxon>Neoptera</taxon>
        <taxon>Endopterygota</taxon>
        <taxon>Coleoptera</taxon>
        <taxon>Polyphaga</taxon>
        <taxon>Elateriformia</taxon>
        <taxon>Buprestoidea</taxon>
        <taxon>Buprestidae</taxon>
        <taxon>Agrilinae</taxon>
        <taxon>Agrilus</taxon>
    </lineage>
</organism>
<dbReference type="AlphaFoldDB" id="A0A1W4WBV8"/>
<dbReference type="InterPro" id="IPR051242">
    <property type="entry name" value="WD-EF-hand_domain"/>
</dbReference>
<dbReference type="SMART" id="SM00320">
    <property type="entry name" value="WD40"/>
    <property type="match status" value="3"/>
</dbReference>
<dbReference type="InterPro" id="IPR015943">
    <property type="entry name" value="WD40/YVTN_repeat-like_dom_sf"/>
</dbReference>
<dbReference type="InterPro" id="IPR001680">
    <property type="entry name" value="WD40_rpt"/>
</dbReference>
<dbReference type="STRING" id="224129.A0A1W4WBV8"/>
<dbReference type="InterPro" id="IPR036322">
    <property type="entry name" value="WD40_repeat_dom_sf"/>
</dbReference>
<dbReference type="InParanoid" id="A0A1W4WBV8"/>
<keyword evidence="2" id="KW-0677">Repeat</keyword>
<dbReference type="PROSITE" id="PS00678">
    <property type="entry name" value="WD_REPEATS_1"/>
    <property type="match status" value="1"/>
</dbReference>
<dbReference type="Proteomes" id="UP000192223">
    <property type="component" value="Unplaced"/>
</dbReference>
<evidence type="ECO:0000313" key="5">
    <source>
        <dbReference type="RefSeq" id="XP_018321469.1"/>
    </source>
</evidence>
<keyword evidence="4" id="KW-1185">Reference proteome</keyword>
<name>A0A1W4WBV8_AGRPL</name>
<dbReference type="RefSeq" id="XP_018321469.1">
    <property type="nucleotide sequence ID" value="XM_018465967.1"/>
</dbReference>